<evidence type="ECO:0000256" key="1">
    <source>
        <dbReference type="ARBA" id="ARBA00023186"/>
    </source>
</evidence>
<gene>
    <name evidence="6" type="ORF">dnm_025740</name>
</gene>
<dbReference type="Proteomes" id="UP000663722">
    <property type="component" value="Chromosome"/>
</dbReference>
<feature type="compositionally biased region" description="Polar residues" evidence="3">
    <location>
        <begin position="362"/>
        <end position="382"/>
    </location>
</feature>
<dbReference type="EMBL" id="CP061800">
    <property type="protein sequence ID" value="QTA86550.1"/>
    <property type="molecule type" value="Genomic_DNA"/>
</dbReference>
<feature type="signal peptide" evidence="5">
    <location>
        <begin position="1"/>
        <end position="27"/>
    </location>
</feature>
<dbReference type="KEGG" id="dmm:dnm_025740"/>
<dbReference type="GO" id="GO:0051087">
    <property type="term" value="F:protein-folding chaperone binding"/>
    <property type="evidence" value="ECO:0007669"/>
    <property type="project" value="InterPro"/>
</dbReference>
<dbReference type="Pfam" id="PF01025">
    <property type="entry name" value="GrpE"/>
    <property type="match status" value="1"/>
</dbReference>
<keyword evidence="4" id="KW-0812">Transmembrane</keyword>
<protein>
    <submittedName>
        <fullName evidence="6">Nucleotide exchange factor-containing</fullName>
    </submittedName>
</protein>
<name>A0A975GMD5_9BACT</name>
<dbReference type="GO" id="GO:0042803">
    <property type="term" value="F:protein homodimerization activity"/>
    <property type="evidence" value="ECO:0007669"/>
    <property type="project" value="InterPro"/>
</dbReference>
<keyword evidence="4" id="KW-0472">Membrane</keyword>
<dbReference type="SUPFAM" id="SSF51064">
    <property type="entry name" value="Head domain of nucleotide exchange factor GrpE"/>
    <property type="match status" value="1"/>
</dbReference>
<sequence length="889" mass="102523">MKLFHKNYVVLACVLCFTILISNFAYAEKKLTCEDVEKLVNKEELKRRILADAEMFPLEEIAENDKAKENKENEKFWKEDNSCCEESVCARKLGELFAEILREEENNDKNLLKVLEFIHKTLKQFEEANFKTARTATYNNFIRILREDTGNYKRIDKIIDIKTNFWELKSDEHKKLLLDRFSDFENQIKEAIKKEARYIEHIVNKGNLQQYILEVSELPFPTTPEEAGIKEAVATKWNEKGGELGSLLAEIAWEIEKEPYSLAPGLKYHERLGKLITLTEKIMGELESAGFSDAYFAVYNGFITKMSEKFDTYKKLSKIIQKAEINEGGIYWAKAYEDAKVRFPALRDKIRQGLVNTIPPKTGNQESGNSSETPPKTGTTQTKLEESTGDHKDISVRLLFIVSLSVLSVAVIIIYLVDKRHKRNFSKLEWEVRRMPETIEARILIKRLKGEAEALDKSINELKTELSKEFITDKAIDDFETIKKDLKKLETNVIEFSLPSHESYVKEIYDELTKKIGELKVRKNGLRELIRQKKQPHFPNAPEVSNIITEGLEKKIGEAQKKFEESDLSQLKQDVAKLKSLESKIDGIEENIGKIWRYIEKLNKKFSVPVNVSSPPDNDGEIKELRKELSKLQKQSEAVSNKEVAPPKESILSAIVEMEKGMLESRWNSFKKEYGEVVDLANRTKESGEISFYSEVLSQRLLALLDADPDDEQLVSSYSDIVLQLKEYYPQMINLPIIDRYAAGDLETKEWGDQKELSNLRNWSQLLTSLQNPREVKRLLDFKLEKWIGGEFLEIADKVLLRYHETKIEKRSGNLQELYDTVLEVLEKGNLKPVEIILKKTVFDSTKHTARSTISDTTWHNGVIVGIQRNGFELDGRVIQKPQVIVNKV</sequence>
<keyword evidence="1" id="KW-0143">Chaperone</keyword>
<evidence type="ECO:0000313" key="6">
    <source>
        <dbReference type="EMBL" id="QTA86550.1"/>
    </source>
</evidence>
<feature type="region of interest" description="Disordered" evidence="3">
    <location>
        <begin position="356"/>
        <end position="388"/>
    </location>
</feature>
<evidence type="ECO:0000256" key="3">
    <source>
        <dbReference type="SAM" id="MobiDB-lite"/>
    </source>
</evidence>
<dbReference type="RefSeq" id="WP_207682141.1">
    <property type="nucleotide sequence ID" value="NZ_CP061800.1"/>
</dbReference>
<dbReference type="AlphaFoldDB" id="A0A975GMD5"/>
<dbReference type="InterPro" id="IPR009012">
    <property type="entry name" value="GrpE_head"/>
</dbReference>
<reference evidence="6" key="1">
    <citation type="journal article" date="2021" name="Microb. Physiol.">
        <title>Proteogenomic Insights into the Physiology of Marine, Sulfate-Reducing, Filamentous Desulfonema limicola and Desulfonema magnum.</title>
        <authorList>
            <person name="Schnaars V."/>
            <person name="Wohlbrand L."/>
            <person name="Scheve S."/>
            <person name="Hinrichs C."/>
            <person name="Reinhardt R."/>
            <person name="Rabus R."/>
        </authorList>
    </citation>
    <scope>NUCLEOTIDE SEQUENCE</scope>
    <source>
        <strain evidence="6">4be13</strain>
    </source>
</reference>
<keyword evidence="5" id="KW-0732">Signal</keyword>
<feature type="chain" id="PRO_5037284805" evidence="5">
    <location>
        <begin position="28"/>
        <end position="889"/>
    </location>
</feature>
<keyword evidence="2" id="KW-0175">Coiled coil</keyword>
<keyword evidence="4" id="KW-1133">Transmembrane helix</keyword>
<dbReference type="InterPro" id="IPR000740">
    <property type="entry name" value="GrpE"/>
</dbReference>
<evidence type="ECO:0000256" key="2">
    <source>
        <dbReference type="SAM" id="Coils"/>
    </source>
</evidence>
<keyword evidence="7" id="KW-1185">Reference proteome</keyword>
<dbReference type="Gene3D" id="2.30.22.10">
    <property type="entry name" value="Head domain of nucleotide exchange factor GrpE"/>
    <property type="match status" value="1"/>
</dbReference>
<feature type="transmembrane region" description="Helical" evidence="4">
    <location>
        <begin position="398"/>
        <end position="417"/>
    </location>
</feature>
<accession>A0A975GMD5</accession>
<evidence type="ECO:0000313" key="7">
    <source>
        <dbReference type="Proteomes" id="UP000663722"/>
    </source>
</evidence>
<evidence type="ECO:0000256" key="5">
    <source>
        <dbReference type="SAM" id="SignalP"/>
    </source>
</evidence>
<proteinExistence type="predicted"/>
<evidence type="ECO:0000256" key="4">
    <source>
        <dbReference type="SAM" id="Phobius"/>
    </source>
</evidence>
<feature type="coiled-coil region" evidence="2">
    <location>
        <begin position="561"/>
        <end position="591"/>
    </location>
</feature>
<dbReference type="GO" id="GO:0006457">
    <property type="term" value="P:protein folding"/>
    <property type="evidence" value="ECO:0007669"/>
    <property type="project" value="InterPro"/>
</dbReference>
<dbReference type="GO" id="GO:0000774">
    <property type="term" value="F:adenyl-nucleotide exchange factor activity"/>
    <property type="evidence" value="ECO:0007669"/>
    <property type="project" value="InterPro"/>
</dbReference>
<organism evidence="6 7">
    <name type="scientific">Desulfonema magnum</name>
    <dbReference type="NCBI Taxonomy" id="45655"/>
    <lineage>
        <taxon>Bacteria</taxon>
        <taxon>Pseudomonadati</taxon>
        <taxon>Thermodesulfobacteriota</taxon>
        <taxon>Desulfobacteria</taxon>
        <taxon>Desulfobacterales</taxon>
        <taxon>Desulfococcaceae</taxon>
        <taxon>Desulfonema</taxon>
    </lineage>
</organism>